<feature type="coiled-coil region" evidence="1">
    <location>
        <begin position="40"/>
        <end position="74"/>
    </location>
</feature>
<sequence>MPRVKITPRRVSNRQERETDNMDEVCISSYRIIFIGEFQSILDDEEVERLEQELNSLRREKAKQIRKMRFKREERRKYGHSSYSSNESDTEQYSDQEDVEESGELDVTPRQSTRDLADGFEKAQKRFMFNIRHIEEKYRERELRGLPESKIEIDRHGRFYFPENMAACHQQAFVNRMFQYDSLFGKGSVSAPRNSIQSFDGDSRALKKSQQLDEKFGRKLRPSEVHNFHDNARKGRIVSSAHVSGIPLFVRYSSEDNDRRDTSQFSNDYDDDVFEPLPREHRAYNQKFPGLHGESMFSSHEKNSSEEEEMSDDEETTDNEEGITENEDETTDSSTETSDEEDEEEGSDKTTKSVKQEVVQQPTSRQNASEKTTPVGTKNTRTSPRESTTVSPQKVTMIVVKSEVVHQESLQREKQAPESTRLKETTPIIPQIPIKREISSVGPSTPRILRNIATSNTPSRNIIDGKCVTVANVEGLKIASTSETVNSKPEKPLPYSKGDIRKFMKPKPVQQDDSNSKPACGKEYLISDLAQSTHQLHEGSNALETLDVIILPTLASADRPKRTIKPTEKAVNLKKNSPDTSCSQSHETISKKRNSETKCQKQNRKSSPYCKHCEILAEEEKKAKQNAKLNKSLPVNKESPKTSEVPKVASRIQEAKPRKSGSKKDDKFCKNSELGSSDERLGHSKRRSDTAASGGPEKKKQKLVDSDLLSIPSSLAIVVDTDLIITENPSLASSSIPKFSDKCPSPSRWSSNVDDKWIEDLKRVQSNAKVPQLLGVRVSEVPENVPLIKIWVDNLNRSVYTSYIIRQYFTVSRNKSDKDPFEKDIRRLVAQDKKARLDLKAGYDVRG</sequence>
<name>A8XL35_CAEBR</name>
<feature type="compositionally biased region" description="Basic and acidic residues" evidence="2">
    <location>
        <begin position="653"/>
        <end position="670"/>
    </location>
</feature>
<feature type="compositionally biased region" description="Acidic residues" evidence="2">
    <location>
        <begin position="306"/>
        <end position="346"/>
    </location>
</feature>
<dbReference type="eggNOG" id="ENOG502R0NA">
    <property type="taxonomic scope" value="Eukaryota"/>
</dbReference>
<dbReference type="WormBase" id="CBG14957">
    <property type="protein sequence ID" value="CBP18141"/>
    <property type="gene ID" value="WBGene00035329"/>
</dbReference>
<keyword evidence="4" id="KW-1185">Reference proteome</keyword>
<accession>A8XL35</accession>
<feature type="compositionally biased region" description="Basic and acidic residues" evidence="2">
    <location>
        <begin position="588"/>
        <end position="599"/>
    </location>
</feature>
<dbReference type="RefSeq" id="XP_045095578.1">
    <property type="nucleotide sequence ID" value="XM_045243048.1"/>
</dbReference>
<feature type="region of interest" description="Disordered" evidence="2">
    <location>
        <begin position="188"/>
        <end position="212"/>
    </location>
</feature>
<keyword evidence="1" id="KW-0175">Coiled coil</keyword>
<feature type="compositionally biased region" description="Polar residues" evidence="2">
    <location>
        <begin position="191"/>
        <end position="200"/>
    </location>
</feature>
<feature type="region of interest" description="Disordered" evidence="2">
    <location>
        <begin position="570"/>
        <end position="603"/>
    </location>
</feature>
<dbReference type="CTD" id="8581130"/>
<feature type="compositionally biased region" description="Basic and acidic residues" evidence="2">
    <location>
        <begin position="201"/>
        <end position="212"/>
    </location>
</feature>
<proteinExistence type="predicted"/>
<dbReference type="GeneID" id="8581130"/>
<reference evidence="3 4" key="1">
    <citation type="journal article" date="2003" name="PLoS Biol.">
        <title>The genome sequence of Caenorhabditis briggsae: a platform for comparative genomics.</title>
        <authorList>
            <person name="Stein L.D."/>
            <person name="Bao Z."/>
            <person name="Blasiar D."/>
            <person name="Blumenthal T."/>
            <person name="Brent M.R."/>
            <person name="Chen N."/>
            <person name="Chinwalla A."/>
            <person name="Clarke L."/>
            <person name="Clee C."/>
            <person name="Coghlan A."/>
            <person name="Coulson A."/>
            <person name="D'Eustachio P."/>
            <person name="Fitch D.H."/>
            <person name="Fulton L.A."/>
            <person name="Fulton R.E."/>
            <person name="Griffiths-Jones S."/>
            <person name="Harris T.W."/>
            <person name="Hillier L.W."/>
            <person name="Kamath R."/>
            <person name="Kuwabara P.E."/>
            <person name="Mardis E.R."/>
            <person name="Marra M.A."/>
            <person name="Miner T.L."/>
            <person name="Minx P."/>
            <person name="Mullikin J.C."/>
            <person name="Plumb R.W."/>
            <person name="Rogers J."/>
            <person name="Schein J.E."/>
            <person name="Sohrmann M."/>
            <person name="Spieth J."/>
            <person name="Stajich J.E."/>
            <person name="Wei C."/>
            <person name="Willey D."/>
            <person name="Wilson R.K."/>
            <person name="Durbin R."/>
            <person name="Waterston R.H."/>
        </authorList>
    </citation>
    <scope>NUCLEOTIDE SEQUENCE [LARGE SCALE GENOMIC DNA]</scope>
    <source>
        <strain evidence="3 4">AF16</strain>
    </source>
</reference>
<protein>
    <submittedName>
        <fullName evidence="3">Protein CBR-TAG-63</fullName>
    </submittedName>
</protein>
<dbReference type="HOGENOM" id="CLU_377326_0_0_1"/>
<dbReference type="InParanoid" id="A8XL35"/>
<dbReference type="FunCoup" id="A8XL35">
    <property type="interactions" value="264"/>
</dbReference>
<dbReference type="AlphaFoldDB" id="A8XL35"/>
<feature type="compositionally biased region" description="Acidic residues" evidence="2">
    <location>
        <begin position="88"/>
        <end position="104"/>
    </location>
</feature>
<dbReference type="OMA" id="ENMAACH"/>
<evidence type="ECO:0000313" key="5">
    <source>
        <dbReference type="WormBase" id="CBG14957"/>
    </source>
</evidence>
<evidence type="ECO:0000313" key="4">
    <source>
        <dbReference type="Proteomes" id="UP000008549"/>
    </source>
</evidence>
<organism evidence="3 4">
    <name type="scientific">Caenorhabditis briggsae</name>
    <dbReference type="NCBI Taxonomy" id="6238"/>
    <lineage>
        <taxon>Eukaryota</taxon>
        <taxon>Metazoa</taxon>
        <taxon>Ecdysozoa</taxon>
        <taxon>Nematoda</taxon>
        <taxon>Chromadorea</taxon>
        <taxon>Rhabditida</taxon>
        <taxon>Rhabditina</taxon>
        <taxon>Rhabditomorpha</taxon>
        <taxon>Rhabditoidea</taxon>
        <taxon>Rhabditidae</taxon>
        <taxon>Peloderinae</taxon>
        <taxon>Caenorhabditis</taxon>
    </lineage>
</organism>
<evidence type="ECO:0000313" key="3">
    <source>
        <dbReference type="EMBL" id="CAP33359.2"/>
    </source>
</evidence>
<gene>
    <name evidence="3" type="primary">Cbr-tag-63</name>
    <name evidence="5" type="ORF">CBG14957</name>
    <name evidence="3" type="ORF">CBG_14957</name>
</gene>
<dbReference type="KEGG" id="cbr:CBG_14957"/>
<feature type="compositionally biased region" description="Polar residues" evidence="2">
    <location>
        <begin position="358"/>
        <end position="394"/>
    </location>
</feature>
<feature type="compositionally biased region" description="Polar residues" evidence="2">
    <location>
        <begin position="574"/>
        <end position="587"/>
    </location>
</feature>
<evidence type="ECO:0000256" key="1">
    <source>
        <dbReference type="SAM" id="Coils"/>
    </source>
</evidence>
<dbReference type="Proteomes" id="UP000008549">
    <property type="component" value="Unassembled WGS sequence"/>
</dbReference>
<feature type="region of interest" description="Disordered" evidence="2">
    <location>
        <begin position="288"/>
        <end position="394"/>
    </location>
</feature>
<feature type="region of interest" description="Disordered" evidence="2">
    <location>
        <begin position="76"/>
        <end position="115"/>
    </location>
</feature>
<dbReference type="EMBL" id="HE600904">
    <property type="protein sequence ID" value="CAP33359.2"/>
    <property type="molecule type" value="Genomic_DNA"/>
</dbReference>
<reference evidence="3 4" key="2">
    <citation type="journal article" date="2011" name="PLoS Genet.">
        <title>Caenorhabditis briggsae recombinant inbred line genotypes reveal inter-strain incompatibility and the evolution of recombination.</title>
        <authorList>
            <person name="Ross J.A."/>
            <person name="Koboldt D.C."/>
            <person name="Staisch J.E."/>
            <person name="Chamberlin H.M."/>
            <person name="Gupta B.P."/>
            <person name="Miller R.D."/>
            <person name="Baird S.E."/>
            <person name="Haag E.S."/>
        </authorList>
    </citation>
    <scope>NUCLEOTIDE SEQUENCE [LARGE SCALE GENOMIC DNA]</scope>
    <source>
        <strain evidence="3 4">AF16</strain>
    </source>
</reference>
<evidence type="ECO:0000256" key="2">
    <source>
        <dbReference type="SAM" id="MobiDB-lite"/>
    </source>
</evidence>
<feature type="region of interest" description="Disordered" evidence="2">
    <location>
        <begin position="625"/>
        <end position="703"/>
    </location>
</feature>